<reference evidence="6 7" key="1">
    <citation type="submission" date="2016-10" db="EMBL/GenBank/DDBJ databases">
        <title>Marinobacter salinus sp. nov., a moderately halophilic bacterium isolated from a tidal flat environment.</title>
        <authorList>
            <person name="Park S.-J."/>
        </authorList>
    </citation>
    <scope>NUCLEOTIDE SEQUENCE [LARGE SCALE GENOMIC DNA]</scope>
    <source>
        <strain evidence="6 7">Hb8</strain>
    </source>
</reference>
<dbReference type="Pfam" id="PF04397">
    <property type="entry name" value="LytTR"/>
    <property type="match status" value="1"/>
</dbReference>
<dbReference type="STRING" id="1874317.BKP64_13150"/>
<dbReference type="InterPro" id="IPR011006">
    <property type="entry name" value="CheY-like_superfamily"/>
</dbReference>
<dbReference type="InterPro" id="IPR046947">
    <property type="entry name" value="LytR-like"/>
</dbReference>
<keyword evidence="1" id="KW-0902">Two-component regulatory system</keyword>
<evidence type="ECO:0000313" key="7">
    <source>
        <dbReference type="Proteomes" id="UP000177445"/>
    </source>
</evidence>
<dbReference type="PANTHER" id="PTHR37299">
    <property type="entry name" value="TRANSCRIPTIONAL REGULATOR-RELATED"/>
    <property type="match status" value="1"/>
</dbReference>
<dbReference type="RefSeq" id="WP_070970855.1">
    <property type="nucleotide sequence ID" value="NZ_CP017715.1"/>
</dbReference>
<gene>
    <name evidence="6" type="ORF">BKP64_13150</name>
</gene>
<evidence type="ECO:0000259" key="4">
    <source>
        <dbReference type="PROSITE" id="PS50110"/>
    </source>
</evidence>
<evidence type="ECO:0000256" key="1">
    <source>
        <dbReference type="ARBA" id="ARBA00023012"/>
    </source>
</evidence>
<dbReference type="PANTHER" id="PTHR37299:SF1">
    <property type="entry name" value="STAGE 0 SPORULATION PROTEIN A HOMOLOG"/>
    <property type="match status" value="1"/>
</dbReference>
<dbReference type="Proteomes" id="UP000177445">
    <property type="component" value="Chromosome"/>
</dbReference>
<feature type="region of interest" description="Disordered" evidence="3">
    <location>
        <begin position="233"/>
        <end position="253"/>
    </location>
</feature>
<feature type="domain" description="HTH LytTR-type" evidence="5">
    <location>
        <begin position="145"/>
        <end position="249"/>
    </location>
</feature>
<name>A0A1D9GN22_9GAMM</name>
<dbReference type="SUPFAM" id="SSF52172">
    <property type="entry name" value="CheY-like"/>
    <property type="match status" value="1"/>
</dbReference>
<sequence>MNTEASPTRSILIADDEPLARERLRRLVEALPGYRVCGEAADGDAALKQVADLEPDILLLDIRMPGMDGMEAATRLDQLANPPALIFCTAYDHYAIQAFGVQARAYLLKPVRKEALADALDRVGRVNRVQLQTLTDQTDQSDEQLAVRTHRGTELIDLTTILYCEADQKYVTLHHTRGETVCDYTLKELESTYPHHLLRTHRHTLVGVRFIQALNRSPDGQNTVVLRDGRGKLPVSRRHSSSVRQWLQEHQPG</sequence>
<dbReference type="OrthoDB" id="236568at2"/>
<dbReference type="EMBL" id="CP017715">
    <property type="protein sequence ID" value="AOY89033.1"/>
    <property type="molecule type" value="Genomic_DNA"/>
</dbReference>
<dbReference type="InterPro" id="IPR007492">
    <property type="entry name" value="LytTR_DNA-bd_dom"/>
</dbReference>
<evidence type="ECO:0000313" key="6">
    <source>
        <dbReference type="EMBL" id="AOY89033.1"/>
    </source>
</evidence>
<proteinExistence type="predicted"/>
<dbReference type="InterPro" id="IPR001789">
    <property type="entry name" value="Sig_transdc_resp-reg_receiver"/>
</dbReference>
<dbReference type="Gene3D" id="2.40.50.1020">
    <property type="entry name" value="LytTr DNA-binding domain"/>
    <property type="match status" value="1"/>
</dbReference>
<dbReference type="GO" id="GO:0003677">
    <property type="term" value="F:DNA binding"/>
    <property type="evidence" value="ECO:0007669"/>
    <property type="project" value="UniProtKB-KW"/>
</dbReference>
<dbReference type="SMART" id="SM00448">
    <property type="entry name" value="REC"/>
    <property type="match status" value="1"/>
</dbReference>
<dbReference type="PROSITE" id="PS50110">
    <property type="entry name" value="RESPONSE_REGULATORY"/>
    <property type="match status" value="1"/>
</dbReference>
<evidence type="ECO:0000259" key="5">
    <source>
        <dbReference type="PROSITE" id="PS50930"/>
    </source>
</evidence>
<organism evidence="6 7">
    <name type="scientific">Marinobacter salinus</name>
    <dbReference type="NCBI Taxonomy" id="1874317"/>
    <lineage>
        <taxon>Bacteria</taxon>
        <taxon>Pseudomonadati</taxon>
        <taxon>Pseudomonadota</taxon>
        <taxon>Gammaproteobacteria</taxon>
        <taxon>Pseudomonadales</taxon>
        <taxon>Marinobacteraceae</taxon>
        <taxon>Marinobacter</taxon>
    </lineage>
</organism>
<keyword evidence="6" id="KW-0238">DNA-binding</keyword>
<evidence type="ECO:0000256" key="3">
    <source>
        <dbReference type="SAM" id="MobiDB-lite"/>
    </source>
</evidence>
<dbReference type="Pfam" id="PF00072">
    <property type="entry name" value="Response_reg"/>
    <property type="match status" value="1"/>
</dbReference>
<feature type="modified residue" description="4-aspartylphosphate" evidence="2">
    <location>
        <position position="61"/>
    </location>
</feature>
<dbReference type="GO" id="GO:0000156">
    <property type="term" value="F:phosphorelay response regulator activity"/>
    <property type="evidence" value="ECO:0007669"/>
    <property type="project" value="InterPro"/>
</dbReference>
<feature type="domain" description="Response regulatory" evidence="4">
    <location>
        <begin position="10"/>
        <end position="124"/>
    </location>
</feature>
<dbReference type="CDD" id="cd17532">
    <property type="entry name" value="REC_LytTR_AlgR-like"/>
    <property type="match status" value="1"/>
</dbReference>
<dbReference type="KEGG" id="msq:BKP64_13150"/>
<protein>
    <submittedName>
        <fullName evidence="6">DNA-binding response regulator</fullName>
    </submittedName>
</protein>
<dbReference type="Gene3D" id="3.40.50.2300">
    <property type="match status" value="1"/>
</dbReference>
<keyword evidence="2" id="KW-0597">Phosphoprotein</keyword>
<dbReference type="PROSITE" id="PS50930">
    <property type="entry name" value="HTH_LYTTR"/>
    <property type="match status" value="1"/>
</dbReference>
<dbReference type="AlphaFoldDB" id="A0A1D9GN22"/>
<accession>A0A1D9GN22</accession>
<evidence type="ECO:0000256" key="2">
    <source>
        <dbReference type="PROSITE-ProRule" id="PRU00169"/>
    </source>
</evidence>
<dbReference type="SMART" id="SM00850">
    <property type="entry name" value="LytTR"/>
    <property type="match status" value="1"/>
</dbReference>
<keyword evidence="7" id="KW-1185">Reference proteome</keyword>